<dbReference type="AlphaFoldDB" id="A0A1G5Y9F2"/>
<evidence type="ECO:0000313" key="2">
    <source>
        <dbReference type="Proteomes" id="UP000198756"/>
    </source>
</evidence>
<proteinExistence type="predicted"/>
<organism evidence="1 2">
    <name type="scientific">Algoriphagus alkaliphilus</name>
    <dbReference type="NCBI Taxonomy" id="279824"/>
    <lineage>
        <taxon>Bacteria</taxon>
        <taxon>Pseudomonadati</taxon>
        <taxon>Bacteroidota</taxon>
        <taxon>Cytophagia</taxon>
        <taxon>Cytophagales</taxon>
        <taxon>Cyclobacteriaceae</taxon>
        <taxon>Algoriphagus</taxon>
    </lineage>
</organism>
<dbReference type="Proteomes" id="UP000198756">
    <property type="component" value="Unassembled WGS sequence"/>
</dbReference>
<protein>
    <submittedName>
        <fullName evidence="1">Uncharacterized protein</fullName>
    </submittedName>
</protein>
<name>A0A1G5Y9F2_9BACT</name>
<reference evidence="2" key="1">
    <citation type="submission" date="2016-10" db="EMBL/GenBank/DDBJ databases">
        <authorList>
            <person name="Varghese N."/>
            <person name="Submissions S."/>
        </authorList>
    </citation>
    <scope>NUCLEOTIDE SEQUENCE [LARGE SCALE GENOMIC DNA]</scope>
    <source>
        <strain evidence="2">DSM 22703</strain>
    </source>
</reference>
<accession>A0A1G5Y9F2</accession>
<evidence type="ECO:0000313" key="1">
    <source>
        <dbReference type="EMBL" id="SDA79122.1"/>
    </source>
</evidence>
<gene>
    <name evidence="1" type="ORF">SAMN03080617_02327</name>
</gene>
<dbReference type="EMBL" id="FMXE01000015">
    <property type="protein sequence ID" value="SDA79122.1"/>
    <property type="molecule type" value="Genomic_DNA"/>
</dbReference>
<keyword evidence="2" id="KW-1185">Reference proteome</keyword>
<sequence>MKDTKEKFKIDSPYGHSARLETKYYLKRIANSQGGQKLSESLSQFKNQYKDQ</sequence>